<evidence type="ECO:0000313" key="1">
    <source>
        <dbReference type="EMBL" id="CAA2105044.1"/>
    </source>
</evidence>
<dbReference type="AlphaFoldDB" id="A0A679J8R3"/>
<protein>
    <recommendedName>
        <fullName evidence="2">HEPN domain-containing protein</fullName>
    </recommendedName>
</protein>
<proteinExistence type="predicted"/>
<organism evidence="1">
    <name type="scientific">Methylobacterium bullatum</name>
    <dbReference type="NCBI Taxonomy" id="570505"/>
    <lineage>
        <taxon>Bacteria</taxon>
        <taxon>Pseudomonadati</taxon>
        <taxon>Pseudomonadota</taxon>
        <taxon>Alphaproteobacteria</taxon>
        <taxon>Hyphomicrobiales</taxon>
        <taxon>Methylobacteriaceae</taxon>
        <taxon>Methylobacterium</taxon>
    </lineage>
</organism>
<reference evidence="1" key="1">
    <citation type="submission" date="2019-12" db="EMBL/GenBank/DDBJ databases">
        <authorList>
            <person name="Cremers G."/>
        </authorList>
    </citation>
    <scope>NUCLEOTIDE SEQUENCE</scope>
    <source>
        <strain evidence="1">Mbul1</strain>
    </source>
</reference>
<accession>A0A679J8R3</accession>
<gene>
    <name evidence="1" type="ORF">MBUL_02996</name>
</gene>
<dbReference type="Gene3D" id="1.20.120.330">
    <property type="entry name" value="Nucleotidyltransferases domain 2"/>
    <property type="match status" value="1"/>
</dbReference>
<evidence type="ECO:0008006" key="2">
    <source>
        <dbReference type="Google" id="ProtNLM"/>
    </source>
</evidence>
<dbReference type="EMBL" id="LR743504">
    <property type="protein sequence ID" value="CAA2105044.1"/>
    <property type="molecule type" value="Genomic_DNA"/>
</dbReference>
<sequence length="175" mass="19444">MSGASGEMLDPRELLDLATELATSSGSAVQNPARRCRAVSTAYYALFHALLRRAADEFVGRCHQGEASYTLLYRGFAHARMKQVCEELDKPSLRPVYRDKLKRAAVSPAVRYLATTFVELQEARHRADYDPEAATSDADAARACLLADFGMKSLDQADTAEIRDILALMLMDQRR</sequence>
<name>A0A679J8R3_9HYPH</name>